<dbReference type="EMBL" id="BQNB010019385">
    <property type="protein sequence ID" value="GJT84745.1"/>
    <property type="molecule type" value="Genomic_DNA"/>
</dbReference>
<name>A0ABQ5HAM0_9ASTR</name>
<keyword evidence="3" id="KW-1185">Reference proteome</keyword>
<sequence>MADCESPLQSTLLLAEDIAVQFVSLTSNLTRLITRTGIHSRSAFPSIRQSGHDQASENAVSSKPGNPLDTRVPFC</sequence>
<comment type="caution">
    <text evidence="2">The sequence shown here is derived from an EMBL/GenBank/DDBJ whole genome shotgun (WGS) entry which is preliminary data.</text>
</comment>
<proteinExistence type="predicted"/>
<protein>
    <submittedName>
        <fullName evidence="2">Uncharacterized protein</fullName>
    </submittedName>
</protein>
<evidence type="ECO:0000313" key="2">
    <source>
        <dbReference type="EMBL" id="GJT84745.1"/>
    </source>
</evidence>
<feature type="region of interest" description="Disordered" evidence="1">
    <location>
        <begin position="44"/>
        <end position="75"/>
    </location>
</feature>
<evidence type="ECO:0000313" key="3">
    <source>
        <dbReference type="Proteomes" id="UP001151760"/>
    </source>
</evidence>
<organism evidence="2 3">
    <name type="scientific">Tanacetum coccineum</name>
    <dbReference type="NCBI Taxonomy" id="301880"/>
    <lineage>
        <taxon>Eukaryota</taxon>
        <taxon>Viridiplantae</taxon>
        <taxon>Streptophyta</taxon>
        <taxon>Embryophyta</taxon>
        <taxon>Tracheophyta</taxon>
        <taxon>Spermatophyta</taxon>
        <taxon>Magnoliopsida</taxon>
        <taxon>eudicotyledons</taxon>
        <taxon>Gunneridae</taxon>
        <taxon>Pentapetalae</taxon>
        <taxon>asterids</taxon>
        <taxon>campanulids</taxon>
        <taxon>Asterales</taxon>
        <taxon>Asteraceae</taxon>
        <taxon>Asteroideae</taxon>
        <taxon>Anthemideae</taxon>
        <taxon>Anthemidinae</taxon>
        <taxon>Tanacetum</taxon>
    </lineage>
</organism>
<accession>A0ABQ5HAM0</accession>
<reference evidence="2" key="1">
    <citation type="journal article" date="2022" name="Int. J. Mol. Sci.">
        <title>Draft Genome of Tanacetum Coccineum: Genomic Comparison of Closely Related Tanacetum-Family Plants.</title>
        <authorList>
            <person name="Yamashiro T."/>
            <person name="Shiraishi A."/>
            <person name="Nakayama K."/>
            <person name="Satake H."/>
        </authorList>
    </citation>
    <scope>NUCLEOTIDE SEQUENCE</scope>
</reference>
<dbReference type="Proteomes" id="UP001151760">
    <property type="component" value="Unassembled WGS sequence"/>
</dbReference>
<evidence type="ECO:0000256" key="1">
    <source>
        <dbReference type="SAM" id="MobiDB-lite"/>
    </source>
</evidence>
<reference evidence="2" key="2">
    <citation type="submission" date="2022-01" db="EMBL/GenBank/DDBJ databases">
        <authorList>
            <person name="Yamashiro T."/>
            <person name="Shiraishi A."/>
            <person name="Satake H."/>
            <person name="Nakayama K."/>
        </authorList>
    </citation>
    <scope>NUCLEOTIDE SEQUENCE</scope>
</reference>
<gene>
    <name evidence="2" type="ORF">Tco_1066462</name>
</gene>